<dbReference type="HOGENOM" id="CLU_020255_0_0_3"/>
<dbReference type="GO" id="GO:0003676">
    <property type="term" value="F:nucleic acid binding"/>
    <property type="evidence" value="ECO:0007669"/>
    <property type="project" value="InterPro"/>
</dbReference>
<name>K9U825_CHRTP</name>
<organism evidence="9 10">
    <name type="scientific">Chroococcidiopsis thermalis (strain PCC 7203)</name>
    <dbReference type="NCBI Taxonomy" id="251229"/>
    <lineage>
        <taxon>Bacteria</taxon>
        <taxon>Bacillati</taxon>
        <taxon>Cyanobacteriota</taxon>
        <taxon>Cyanophyceae</taxon>
        <taxon>Chroococcidiopsidales</taxon>
        <taxon>Chroococcidiopsidaceae</taxon>
        <taxon>Chroococcidiopsis</taxon>
    </lineage>
</organism>
<dbReference type="GO" id="GO:0006304">
    <property type="term" value="P:DNA modification"/>
    <property type="evidence" value="ECO:0007669"/>
    <property type="project" value="InterPro"/>
</dbReference>
<comment type="catalytic activity">
    <reaction evidence="6">
        <text>a 2'-deoxyadenosine in DNA + S-adenosyl-L-methionine = an N(6)-methyl-2'-deoxyadenosine in DNA + S-adenosyl-L-homocysteine + H(+)</text>
        <dbReference type="Rhea" id="RHEA:15197"/>
        <dbReference type="Rhea" id="RHEA-COMP:12418"/>
        <dbReference type="Rhea" id="RHEA-COMP:12419"/>
        <dbReference type="ChEBI" id="CHEBI:15378"/>
        <dbReference type="ChEBI" id="CHEBI:57856"/>
        <dbReference type="ChEBI" id="CHEBI:59789"/>
        <dbReference type="ChEBI" id="CHEBI:90615"/>
        <dbReference type="ChEBI" id="CHEBI:90616"/>
        <dbReference type="EC" id="2.1.1.72"/>
    </reaction>
</comment>
<evidence type="ECO:0000256" key="3">
    <source>
        <dbReference type="ARBA" id="ARBA00022603"/>
    </source>
</evidence>
<dbReference type="InParanoid" id="K9U825"/>
<dbReference type="GO" id="GO:0009007">
    <property type="term" value="F:site-specific DNA-methyltransferase (adenine-specific) activity"/>
    <property type="evidence" value="ECO:0007669"/>
    <property type="project" value="UniProtKB-EC"/>
</dbReference>
<gene>
    <name evidence="9" type="ORF">Chro_5642</name>
</gene>
<protein>
    <recommendedName>
        <fullName evidence="2">site-specific DNA-methyltransferase (adenine-specific)</fullName>
        <ecNumber evidence="2">2.1.1.72</ecNumber>
    </recommendedName>
</protein>
<evidence type="ECO:0000313" key="9">
    <source>
        <dbReference type="EMBL" id="AFY90995.1"/>
    </source>
</evidence>
<keyword evidence="9" id="KW-0614">Plasmid</keyword>
<keyword evidence="5" id="KW-0949">S-adenosyl-L-methionine</keyword>
<evidence type="ECO:0000256" key="2">
    <source>
        <dbReference type="ARBA" id="ARBA00011900"/>
    </source>
</evidence>
<feature type="domain" description="Type II methyltransferase M.Eco57I C-terminal" evidence="8">
    <location>
        <begin position="303"/>
        <end position="517"/>
    </location>
</feature>
<dbReference type="Pfam" id="PF07669">
    <property type="entry name" value="Eco57I"/>
    <property type="match status" value="1"/>
</dbReference>
<dbReference type="InterPro" id="IPR029063">
    <property type="entry name" value="SAM-dependent_MTases_sf"/>
</dbReference>
<dbReference type="SUPFAM" id="SSF53335">
    <property type="entry name" value="S-adenosyl-L-methionine-dependent methyltransferases"/>
    <property type="match status" value="1"/>
</dbReference>
<dbReference type="InterPro" id="IPR002052">
    <property type="entry name" value="DNA_methylase_N6_adenine_CS"/>
</dbReference>
<keyword evidence="10" id="KW-1185">Reference proteome</keyword>
<dbReference type="EMBL" id="CP003598">
    <property type="protein sequence ID" value="AFY90995.1"/>
    <property type="molecule type" value="Genomic_DNA"/>
</dbReference>
<dbReference type="RefSeq" id="WP_015162933.1">
    <property type="nucleotide sequence ID" value="NC_019699.1"/>
</dbReference>
<evidence type="ECO:0000256" key="1">
    <source>
        <dbReference type="ARBA" id="ARBA00006594"/>
    </source>
</evidence>
<dbReference type="PROSITE" id="PS00092">
    <property type="entry name" value="N6_MTASE"/>
    <property type="match status" value="1"/>
</dbReference>
<proteinExistence type="inferred from homology"/>
<comment type="similarity">
    <text evidence="1">Belongs to the N(4)/N(6)-methyltransferase family.</text>
</comment>
<dbReference type="PANTHER" id="PTHR33841:SF5">
    <property type="entry name" value="DNA METHYLASE (MODIFICATION METHYLASE) (METHYLTRANSFERASE)-RELATED"/>
    <property type="match status" value="1"/>
</dbReference>
<evidence type="ECO:0000313" key="10">
    <source>
        <dbReference type="Proteomes" id="UP000010384"/>
    </source>
</evidence>
<dbReference type="PANTHER" id="PTHR33841">
    <property type="entry name" value="DNA METHYLTRANSFERASE YEEA-RELATED"/>
    <property type="match status" value="1"/>
</dbReference>
<dbReference type="InterPro" id="IPR050953">
    <property type="entry name" value="N4_N6_ade-DNA_methylase"/>
</dbReference>
<dbReference type="PATRIC" id="fig|251229.3.peg.6595"/>
<dbReference type="PRINTS" id="PR00507">
    <property type="entry name" value="N12N6MTFRASE"/>
</dbReference>
<geneLocation type="plasmid" evidence="9 10">
    <name>pCHRO.01</name>
</geneLocation>
<dbReference type="Proteomes" id="UP000010384">
    <property type="component" value="Plasmid pCHRO.01"/>
</dbReference>
<dbReference type="InterPro" id="IPR054520">
    <property type="entry name" value="M_Eco57I_C"/>
</dbReference>
<dbReference type="Pfam" id="PF22837">
    <property type="entry name" value="M_Eco57I_C"/>
    <property type="match status" value="1"/>
</dbReference>
<dbReference type="EC" id="2.1.1.72" evidence="2"/>
<feature type="domain" description="Type II methyltransferase M.TaqI-like" evidence="7">
    <location>
        <begin position="133"/>
        <end position="232"/>
    </location>
</feature>
<dbReference type="InterPro" id="IPR011639">
    <property type="entry name" value="MethylTrfase_TaqI-like_dom"/>
</dbReference>
<evidence type="ECO:0000256" key="4">
    <source>
        <dbReference type="ARBA" id="ARBA00022679"/>
    </source>
</evidence>
<dbReference type="AlphaFoldDB" id="K9U825"/>
<dbReference type="KEGG" id="cthe:Chro_5642"/>
<keyword evidence="3" id="KW-0489">Methyltransferase</keyword>
<keyword evidence="4" id="KW-0808">Transferase</keyword>
<evidence type="ECO:0000259" key="8">
    <source>
        <dbReference type="Pfam" id="PF22837"/>
    </source>
</evidence>
<dbReference type="GO" id="GO:0032259">
    <property type="term" value="P:methylation"/>
    <property type="evidence" value="ECO:0007669"/>
    <property type="project" value="UniProtKB-KW"/>
</dbReference>
<sequence length="539" mass="61627">MIWQNLDYEQPSNIDLIEAKRAIEQTRLDATKSAVERNRLGQFATPYSLALEILSYSKSLLPSNEKIRFLDPAIGTGSFYSALLQTFSLEQIESAVGYEIDRDYAETALKLWSNTPLKVNIVDFTESVPPEKESLRSNFLICNPPYVRHHHLSNEKKNLLKDLGIKATGIQLSGLAGLYCYFLLVAHNWMSQSGLACWLIPSEFMDVNYGVKIKNYLLNQVTLLRVHRFDPNDLQFSNVLVSTAVIWFRNIRPTRDYNVKFTYGGSIDKPIFSKSVSSKFLEKVPKWNVTAISGTQKFNIQSSDVKLSDLFEIKRGVATGANNFFILKSEQTSQLCIPTEFLTPILPSPRHLPNDEIFADERGNPRLDRQLFLLTCKQQLEELRANHLSVWNYLKQGVEAGIPERYLCKHRSLWYLQETRHPTKFLCTYMGRHQSKNGKPFRFILNHSNAIAPNVYLMMYPKQHLATLLATAPDLLKSVWKALNSIPMQSLISEGRVYGDGLHKLEPRELANTPANILLEALENSSYTTLEGKNFYSRF</sequence>
<evidence type="ECO:0000259" key="7">
    <source>
        <dbReference type="Pfam" id="PF07669"/>
    </source>
</evidence>
<reference evidence="9 10" key="1">
    <citation type="submission" date="2012-06" db="EMBL/GenBank/DDBJ databases">
        <title>Finished plasmid 1 of genome of Chroococcidiopsis thermalis PCC 7203.</title>
        <authorList>
            <consortium name="US DOE Joint Genome Institute"/>
            <person name="Gugger M."/>
            <person name="Coursin T."/>
            <person name="Rippka R."/>
            <person name="Tandeau De Marsac N."/>
            <person name="Huntemann M."/>
            <person name="Wei C.-L."/>
            <person name="Han J."/>
            <person name="Detter J.C."/>
            <person name="Han C."/>
            <person name="Tapia R."/>
            <person name="Davenport K."/>
            <person name="Daligault H."/>
            <person name="Erkkila T."/>
            <person name="Gu W."/>
            <person name="Munk A.C.C."/>
            <person name="Teshima H."/>
            <person name="Xu Y."/>
            <person name="Chain P."/>
            <person name="Chen A."/>
            <person name="Krypides N."/>
            <person name="Mavromatis K."/>
            <person name="Markowitz V."/>
            <person name="Szeto E."/>
            <person name="Ivanova N."/>
            <person name="Mikhailova N."/>
            <person name="Ovchinnikova G."/>
            <person name="Pagani I."/>
            <person name="Pati A."/>
            <person name="Goodwin L."/>
            <person name="Peters L."/>
            <person name="Pitluck S."/>
            <person name="Woyke T."/>
            <person name="Kerfeld C."/>
        </authorList>
    </citation>
    <scope>NUCLEOTIDE SEQUENCE [LARGE SCALE GENOMIC DNA]</scope>
    <source>
        <strain evidence="9 10">PCC 7203</strain>
        <plasmid evidence="9 10">pCHRO.01</plasmid>
    </source>
</reference>
<accession>K9U825</accession>
<evidence type="ECO:0000256" key="6">
    <source>
        <dbReference type="ARBA" id="ARBA00047942"/>
    </source>
</evidence>
<dbReference type="OrthoDB" id="9815272at2"/>
<evidence type="ECO:0000256" key="5">
    <source>
        <dbReference type="ARBA" id="ARBA00022691"/>
    </source>
</evidence>
<dbReference type="REBASE" id="57660">
    <property type="entry name" value="M.Cth7203ORF5642P"/>
</dbReference>
<dbReference type="Gene3D" id="3.40.50.150">
    <property type="entry name" value="Vaccinia Virus protein VP39"/>
    <property type="match status" value="1"/>
</dbReference>